<dbReference type="OMA" id="LIECNGV"/>
<dbReference type="OrthoDB" id="21418at2759"/>
<dbReference type="EMBL" id="KE546990">
    <property type="protein sequence ID" value="EPY51882.1"/>
    <property type="molecule type" value="Genomic_DNA"/>
</dbReference>
<sequence>MSGQENLLSHFKQTALSVTQLYQASTAEVLRSQKAGYAQALKEIAELIECNGVSSDYVLQYCKEKLTIYDPEFVADSFQHSSGGNGDPIHMDDVQQVPQSHSNLNFSALRTARSGRPVLDSDDDEAPHKRRVFDLNGTWTKRNRRV</sequence>
<keyword evidence="2" id="KW-1185">Reference proteome</keyword>
<evidence type="ECO:0000313" key="1">
    <source>
        <dbReference type="EMBL" id="EPY51882.1"/>
    </source>
</evidence>
<dbReference type="GeneID" id="25034636"/>
<proteinExistence type="predicted"/>
<organism evidence="1 2">
    <name type="scientific">Schizosaccharomyces cryophilus (strain OY26 / ATCC MYA-4695 / CBS 11777 / NBRC 106824 / NRRL Y48691)</name>
    <name type="common">Fission yeast</name>
    <dbReference type="NCBI Taxonomy" id="653667"/>
    <lineage>
        <taxon>Eukaryota</taxon>
        <taxon>Fungi</taxon>
        <taxon>Dikarya</taxon>
        <taxon>Ascomycota</taxon>
        <taxon>Taphrinomycotina</taxon>
        <taxon>Schizosaccharomycetes</taxon>
        <taxon>Schizosaccharomycetales</taxon>
        <taxon>Schizosaccharomycetaceae</taxon>
        <taxon>Schizosaccharomyces</taxon>
    </lineage>
</organism>
<dbReference type="Proteomes" id="UP000015464">
    <property type="component" value="Unassembled WGS sequence"/>
</dbReference>
<name>S9X497_SCHCR</name>
<accession>S9X497</accession>
<gene>
    <name evidence="1" type="ORF">SPOG_00304</name>
</gene>
<protein>
    <submittedName>
        <fullName evidence="1">Fungal protein</fullName>
    </submittedName>
</protein>
<dbReference type="AlphaFoldDB" id="S9X497"/>
<evidence type="ECO:0000313" key="2">
    <source>
        <dbReference type="Proteomes" id="UP000015464"/>
    </source>
</evidence>
<dbReference type="RefSeq" id="XP_013023267.1">
    <property type="nucleotide sequence ID" value="XM_013167813.1"/>
</dbReference>
<reference evidence="1 2" key="1">
    <citation type="journal article" date="2011" name="Science">
        <title>Comparative functional genomics of the fission yeasts.</title>
        <authorList>
            <person name="Rhind N."/>
            <person name="Chen Z."/>
            <person name="Yassour M."/>
            <person name="Thompson D.A."/>
            <person name="Haas B.J."/>
            <person name="Habib N."/>
            <person name="Wapinski I."/>
            <person name="Roy S."/>
            <person name="Lin M.F."/>
            <person name="Heiman D.I."/>
            <person name="Young S.K."/>
            <person name="Furuya K."/>
            <person name="Guo Y."/>
            <person name="Pidoux A."/>
            <person name="Chen H.M."/>
            <person name="Robbertse B."/>
            <person name="Goldberg J.M."/>
            <person name="Aoki K."/>
            <person name="Bayne E.H."/>
            <person name="Berlin A.M."/>
            <person name="Desjardins C.A."/>
            <person name="Dobbs E."/>
            <person name="Dukaj L."/>
            <person name="Fan L."/>
            <person name="FitzGerald M.G."/>
            <person name="French C."/>
            <person name="Gujja S."/>
            <person name="Hansen K."/>
            <person name="Keifenheim D."/>
            <person name="Levin J.Z."/>
            <person name="Mosher R.A."/>
            <person name="Mueller C.A."/>
            <person name="Pfiffner J."/>
            <person name="Priest M."/>
            <person name="Russ C."/>
            <person name="Smialowska A."/>
            <person name="Swoboda P."/>
            <person name="Sykes S.M."/>
            <person name="Vaughn M."/>
            <person name="Vengrova S."/>
            <person name="Yoder R."/>
            <person name="Zeng Q."/>
            <person name="Allshire R."/>
            <person name="Baulcombe D."/>
            <person name="Birren B.W."/>
            <person name="Brown W."/>
            <person name="Ekwall K."/>
            <person name="Kellis M."/>
            <person name="Leatherwood J."/>
            <person name="Levin H."/>
            <person name="Margalit H."/>
            <person name="Martienssen R."/>
            <person name="Nieduszynski C.A."/>
            <person name="Spatafora J.W."/>
            <person name="Friedman N."/>
            <person name="Dalgaard J.Z."/>
            <person name="Baumann P."/>
            <person name="Niki H."/>
            <person name="Regev A."/>
            <person name="Nusbaum C."/>
        </authorList>
    </citation>
    <scope>NUCLEOTIDE SEQUENCE [LARGE SCALE GENOMIC DNA]</scope>
    <source>
        <strain evidence="2">OY26 / ATCC MYA-4695 / CBS 11777 / NBRC 106824 / NRRL Y48691</strain>
    </source>
</reference>
<dbReference type="HOGENOM" id="CLU_1778547_0_0_1"/>